<dbReference type="InterPro" id="IPR014729">
    <property type="entry name" value="Rossmann-like_a/b/a_fold"/>
</dbReference>
<reference evidence="2" key="1">
    <citation type="submission" date="2017-11" db="EMBL/GenBank/DDBJ databases">
        <authorList>
            <person name="Kajale S.C."/>
            <person name="Sharma A."/>
        </authorList>
    </citation>
    <scope>NUCLEOTIDE SEQUENCE</scope>
    <source>
        <strain evidence="2">LS1_42</strain>
    </source>
</reference>
<dbReference type="EMBL" id="PHNJ01000004">
    <property type="protein sequence ID" value="TYL38863.1"/>
    <property type="molecule type" value="Genomic_DNA"/>
</dbReference>
<dbReference type="Pfam" id="PF00582">
    <property type="entry name" value="Usp"/>
    <property type="match status" value="1"/>
</dbReference>
<dbReference type="SUPFAM" id="SSF52402">
    <property type="entry name" value="Adenine nucleotide alpha hydrolases-like"/>
    <property type="match status" value="1"/>
</dbReference>
<dbReference type="AlphaFoldDB" id="A0A8J8Q5G7"/>
<evidence type="ECO:0000313" key="2">
    <source>
        <dbReference type="EMBL" id="TYL38863.1"/>
    </source>
</evidence>
<dbReference type="PANTHER" id="PTHR31964">
    <property type="entry name" value="ADENINE NUCLEOTIDE ALPHA HYDROLASES-LIKE SUPERFAMILY PROTEIN"/>
    <property type="match status" value="1"/>
</dbReference>
<dbReference type="RefSeq" id="WP_148857864.1">
    <property type="nucleotide sequence ID" value="NZ_PHNJ01000004.1"/>
</dbReference>
<evidence type="ECO:0000259" key="1">
    <source>
        <dbReference type="Pfam" id="PF00582"/>
    </source>
</evidence>
<sequence length="143" mass="15524">MSRHVLVAIDDSEASRAAFEYALEEYPEARITVLHVFDSTHPNIYADATGGSAEQYEEFELANREHGMELLGDATDLAADRGRPVRTALEDGPPTQTIVDYAADHDVDRLVVGTHDESVTSRVSLGSVSQAVAKRTSIPVTIV</sequence>
<name>A0A8J8Q5G7_9EURY</name>
<evidence type="ECO:0000313" key="3">
    <source>
        <dbReference type="Proteomes" id="UP000766904"/>
    </source>
</evidence>
<dbReference type="PANTHER" id="PTHR31964:SF113">
    <property type="entry name" value="USPA DOMAIN-CONTAINING PROTEIN"/>
    <property type="match status" value="1"/>
</dbReference>
<organism evidence="2 3">
    <name type="scientific">Natronococcus pandeyae</name>
    <dbReference type="NCBI Taxonomy" id="2055836"/>
    <lineage>
        <taxon>Archaea</taxon>
        <taxon>Methanobacteriati</taxon>
        <taxon>Methanobacteriota</taxon>
        <taxon>Stenosarchaea group</taxon>
        <taxon>Halobacteria</taxon>
        <taxon>Halobacteriales</taxon>
        <taxon>Natrialbaceae</taxon>
        <taxon>Natronococcus</taxon>
    </lineage>
</organism>
<protein>
    <submittedName>
        <fullName evidence="2">Universal stress protein UspA</fullName>
    </submittedName>
</protein>
<accession>A0A8J8Q5G7</accession>
<dbReference type="InterPro" id="IPR006016">
    <property type="entry name" value="UspA"/>
</dbReference>
<proteinExistence type="predicted"/>
<dbReference type="PRINTS" id="PR01438">
    <property type="entry name" value="UNVRSLSTRESS"/>
</dbReference>
<dbReference type="CDD" id="cd00293">
    <property type="entry name" value="USP-like"/>
    <property type="match status" value="1"/>
</dbReference>
<dbReference type="OrthoDB" id="105697at2157"/>
<comment type="caution">
    <text evidence="2">The sequence shown here is derived from an EMBL/GenBank/DDBJ whole genome shotgun (WGS) entry which is preliminary data.</text>
</comment>
<dbReference type="Gene3D" id="3.40.50.620">
    <property type="entry name" value="HUPs"/>
    <property type="match status" value="1"/>
</dbReference>
<gene>
    <name evidence="2" type="ORF">CV102_10160</name>
</gene>
<dbReference type="InterPro" id="IPR006015">
    <property type="entry name" value="Universal_stress_UspA"/>
</dbReference>
<dbReference type="Proteomes" id="UP000766904">
    <property type="component" value="Unassembled WGS sequence"/>
</dbReference>
<keyword evidence="3" id="KW-1185">Reference proteome</keyword>
<feature type="domain" description="UspA" evidence="1">
    <location>
        <begin position="1"/>
        <end position="143"/>
    </location>
</feature>